<dbReference type="Pfam" id="PF00153">
    <property type="entry name" value="Mito_carr"/>
    <property type="match status" value="2"/>
</dbReference>
<keyword evidence="2 4" id="KW-0812">Transmembrane</keyword>
<evidence type="ECO:0000256" key="4">
    <source>
        <dbReference type="SAM" id="Phobius"/>
    </source>
</evidence>
<dbReference type="PANTHER" id="PTHR47567:SF1">
    <property type="entry name" value="NAD-DEPENDENT EPIMERASE_DEHYDRATASE DOMAIN-CONTAINING PROTEIN"/>
    <property type="match status" value="1"/>
</dbReference>
<sequence length="158" mass="17842">SILPIDTCKSTMQVNGKDGLKQLRVKIRTNGAGVLYHGALASGFSTMIGHFPWFFTYNYLNERFPRQKNATHKEIICRSAAIGFASSSISDISSNMFRVIKINRQTSLESQSYRELMREIVQKQGVLGLLTRGLSTKILSNGIQGMVFTILFDYLRRQ</sequence>
<dbReference type="EMBL" id="BARW01025629">
    <property type="protein sequence ID" value="GAJ10665.1"/>
    <property type="molecule type" value="Genomic_DNA"/>
</dbReference>
<feature type="transmembrane region" description="Helical" evidence="4">
    <location>
        <begin position="34"/>
        <end position="55"/>
    </location>
</feature>
<gene>
    <name evidence="5" type="ORF">S12H4_41962</name>
</gene>
<evidence type="ECO:0000256" key="2">
    <source>
        <dbReference type="ARBA" id="ARBA00022692"/>
    </source>
</evidence>
<keyword evidence="4" id="KW-1133">Transmembrane helix</keyword>
<dbReference type="SUPFAM" id="SSF103506">
    <property type="entry name" value="Mitochondrial carrier"/>
    <property type="match status" value="1"/>
</dbReference>
<dbReference type="Gene3D" id="1.50.40.10">
    <property type="entry name" value="Mitochondrial carrier domain"/>
    <property type="match status" value="1"/>
</dbReference>
<dbReference type="InterPro" id="IPR023395">
    <property type="entry name" value="MCP_dom_sf"/>
</dbReference>
<evidence type="ECO:0000313" key="5">
    <source>
        <dbReference type="EMBL" id="GAJ10665.1"/>
    </source>
</evidence>
<evidence type="ECO:0000256" key="3">
    <source>
        <dbReference type="ARBA" id="ARBA00023136"/>
    </source>
</evidence>
<dbReference type="GO" id="GO:0016020">
    <property type="term" value="C:membrane"/>
    <property type="evidence" value="ECO:0007669"/>
    <property type="project" value="UniProtKB-SubCell"/>
</dbReference>
<evidence type="ECO:0000256" key="1">
    <source>
        <dbReference type="ARBA" id="ARBA00004141"/>
    </source>
</evidence>
<comment type="caution">
    <text evidence="5">The sequence shown here is derived from an EMBL/GenBank/DDBJ whole genome shotgun (WGS) entry which is preliminary data.</text>
</comment>
<organism evidence="5">
    <name type="scientific">marine sediment metagenome</name>
    <dbReference type="NCBI Taxonomy" id="412755"/>
    <lineage>
        <taxon>unclassified sequences</taxon>
        <taxon>metagenomes</taxon>
        <taxon>ecological metagenomes</taxon>
    </lineage>
</organism>
<proteinExistence type="predicted"/>
<accession>X1VP24</accession>
<feature type="non-terminal residue" evidence="5">
    <location>
        <position position="1"/>
    </location>
</feature>
<evidence type="ECO:0008006" key="6">
    <source>
        <dbReference type="Google" id="ProtNLM"/>
    </source>
</evidence>
<reference evidence="5" key="1">
    <citation type="journal article" date="2014" name="Front. Microbiol.">
        <title>High frequency of phylogenetically diverse reductive dehalogenase-homologous genes in deep subseafloor sedimentary metagenomes.</title>
        <authorList>
            <person name="Kawai M."/>
            <person name="Futagami T."/>
            <person name="Toyoda A."/>
            <person name="Takaki Y."/>
            <person name="Nishi S."/>
            <person name="Hori S."/>
            <person name="Arai W."/>
            <person name="Tsubouchi T."/>
            <person name="Morono Y."/>
            <person name="Uchiyama I."/>
            <person name="Ito T."/>
            <person name="Fujiyama A."/>
            <person name="Inagaki F."/>
            <person name="Takami H."/>
        </authorList>
    </citation>
    <scope>NUCLEOTIDE SEQUENCE</scope>
    <source>
        <strain evidence="5">Expedition CK06-06</strain>
    </source>
</reference>
<dbReference type="PANTHER" id="PTHR47567">
    <property type="entry name" value="MITOCHONDRIAL SUBSTRATE/SOLUTE CARRIER"/>
    <property type="match status" value="1"/>
</dbReference>
<keyword evidence="3 4" id="KW-0472">Membrane</keyword>
<dbReference type="AlphaFoldDB" id="X1VP24"/>
<name>X1VP24_9ZZZZ</name>
<protein>
    <recommendedName>
        <fullName evidence="6">Mitochondrial carrier protein</fullName>
    </recommendedName>
</protein>
<dbReference type="InterPro" id="IPR018108">
    <property type="entry name" value="MCP_transmembrane"/>
</dbReference>
<comment type="subcellular location">
    <subcellularLocation>
        <location evidence="1">Membrane</location>
        <topology evidence="1">Multi-pass membrane protein</topology>
    </subcellularLocation>
</comment>